<dbReference type="InterPro" id="IPR011059">
    <property type="entry name" value="Metal-dep_hydrolase_composite"/>
</dbReference>
<evidence type="ECO:0000313" key="8">
    <source>
        <dbReference type="Proteomes" id="UP001549104"/>
    </source>
</evidence>
<evidence type="ECO:0000256" key="5">
    <source>
        <dbReference type="PIRNR" id="PIRNR038994"/>
    </source>
</evidence>
<dbReference type="PANTHER" id="PTHR11113:SF14">
    <property type="entry name" value="N-ACETYLGLUCOSAMINE-6-PHOSPHATE DEACETYLASE"/>
    <property type="match status" value="1"/>
</dbReference>
<protein>
    <submittedName>
        <fullName evidence="7">N-acetylglucosamine-6-phosphate deacetylase</fullName>
        <ecNumber evidence="7">3.5.1.25</ecNumber>
    </submittedName>
</protein>
<dbReference type="EC" id="3.5.1.25" evidence="7"/>
<reference evidence="7 8" key="1">
    <citation type="submission" date="2024-06" db="EMBL/GenBank/DDBJ databases">
        <title>Sorghum-associated microbial communities from plants grown in Nebraska, USA.</title>
        <authorList>
            <person name="Schachtman D."/>
        </authorList>
    </citation>
    <scope>NUCLEOTIDE SEQUENCE [LARGE SCALE GENOMIC DNA]</scope>
    <source>
        <strain evidence="7 8">1288</strain>
    </source>
</reference>
<feature type="domain" description="Amidohydrolase-related" evidence="6">
    <location>
        <begin position="53"/>
        <end position="380"/>
    </location>
</feature>
<evidence type="ECO:0000313" key="7">
    <source>
        <dbReference type="EMBL" id="MET3659014.1"/>
    </source>
</evidence>
<evidence type="ECO:0000256" key="3">
    <source>
        <dbReference type="ARBA" id="ARBA00022801"/>
    </source>
</evidence>
<dbReference type="EMBL" id="JBEPME010000007">
    <property type="protein sequence ID" value="MET3659014.1"/>
    <property type="molecule type" value="Genomic_DNA"/>
</dbReference>
<evidence type="ECO:0000256" key="2">
    <source>
        <dbReference type="ARBA" id="ARBA00022723"/>
    </source>
</evidence>
<keyword evidence="4 5" id="KW-0119">Carbohydrate metabolism</keyword>
<dbReference type="PANTHER" id="PTHR11113">
    <property type="entry name" value="N-ACETYLGLUCOSAMINE-6-PHOSPHATE DEACETYLASE"/>
    <property type="match status" value="1"/>
</dbReference>
<comment type="caution">
    <text evidence="7">The sequence shown here is derived from an EMBL/GenBank/DDBJ whole genome shotgun (WGS) entry which is preliminary data.</text>
</comment>
<proteinExistence type="inferred from homology"/>
<dbReference type="Gene3D" id="3.20.20.140">
    <property type="entry name" value="Metal-dependent hydrolases"/>
    <property type="match status" value="1"/>
</dbReference>
<dbReference type="Gene3D" id="2.30.40.10">
    <property type="entry name" value="Urease, subunit C, domain 1"/>
    <property type="match status" value="1"/>
</dbReference>
<accession>A0ABV2KFZ8</accession>
<dbReference type="Proteomes" id="UP001549104">
    <property type="component" value="Unassembled WGS sequence"/>
</dbReference>
<keyword evidence="3 5" id="KW-0378">Hydrolase</keyword>
<dbReference type="SUPFAM" id="SSF51556">
    <property type="entry name" value="Metallo-dependent hydrolases"/>
    <property type="match status" value="1"/>
</dbReference>
<dbReference type="SUPFAM" id="SSF51338">
    <property type="entry name" value="Composite domain of metallo-dependent hydrolases"/>
    <property type="match status" value="1"/>
</dbReference>
<sequence length="388" mass="41530">MKTLLISNITIANATKDGISGDIYIENGEIIEIATSINKVADIRIDAAGKDWIVVPGFIDIHIHGSSGFDVMDATPEALNGLASALPREGTTSFLATTMTQSDEAIAGALRNAGLFNADERQAEMLGVHLEGPFISAIRAGAQPVEHITTPSFALFEQWQELSGNRIKIVTVAPEVENGLAFIEKVTTSGVIASIGHTDATSDIVRNAVEEGATHVTHLYNQMSPLHHREPGVVGAAFLEDSLLVEIIVDCIHSHPKSVELAYRQKTSNRIILITDAMRAKGLPPGIYDLGGQDVEVSHKDARLRDGTLAGSILTMEQAAQNMKAITNCSLAELVAMTSTNAAEQLGLSNKGRIEPGKDADLTIIDGEWNVQMTICRGEIAYTKEVMG</sequence>
<dbReference type="CDD" id="cd00854">
    <property type="entry name" value="NagA"/>
    <property type="match status" value="1"/>
</dbReference>
<dbReference type="PIRSF" id="PIRSF038994">
    <property type="entry name" value="NagA"/>
    <property type="match status" value="1"/>
</dbReference>
<evidence type="ECO:0000259" key="6">
    <source>
        <dbReference type="Pfam" id="PF01979"/>
    </source>
</evidence>
<dbReference type="NCBIfam" id="TIGR00221">
    <property type="entry name" value="nagA"/>
    <property type="match status" value="1"/>
</dbReference>
<dbReference type="InterPro" id="IPR003764">
    <property type="entry name" value="GlcNAc_6-P_deAcase"/>
</dbReference>
<evidence type="ECO:0000256" key="1">
    <source>
        <dbReference type="ARBA" id="ARBA00010716"/>
    </source>
</evidence>
<dbReference type="InterPro" id="IPR006680">
    <property type="entry name" value="Amidohydro-rel"/>
</dbReference>
<keyword evidence="2" id="KW-0479">Metal-binding</keyword>
<evidence type="ECO:0000256" key="4">
    <source>
        <dbReference type="ARBA" id="ARBA00023277"/>
    </source>
</evidence>
<organism evidence="7 8">
    <name type="scientific">Sporosarcina psychrophila</name>
    <name type="common">Bacillus psychrophilus</name>
    <dbReference type="NCBI Taxonomy" id="1476"/>
    <lineage>
        <taxon>Bacteria</taxon>
        <taxon>Bacillati</taxon>
        <taxon>Bacillota</taxon>
        <taxon>Bacilli</taxon>
        <taxon>Bacillales</taxon>
        <taxon>Caryophanaceae</taxon>
        <taxon>Sporosarcina</taxon>
    </lineage>
</organism>
<name>A0ABV2KFZ8_SPOPS</name>
<gene>
    <name evidence="7" type="ORF">ABIC55_004133</name>
</gene>
<dbReference type="InterPro" id="IPR032466">
    <property type="entry name" value="Metal_Hydrolase"/>
</dbReference>
<dbReference type="Pfam" id="PF01979">
    <property type="entry name" value="Amidohydro_1"/>
    <property type="match status" value="1"/>
</dbReference>
<comment type="similarity">
    <text evidence="1 5">Belongs to the metallo-dependent hydrolases superfamily. NagA family.</text>
</comment>
<dbReference type="GO" id="GO:0008448">
    <property type="term" value="F:N-acetylglucosamine-6-phosphate deacetylase activity"/>
    <property type="evidence" value="ECO:0007669"/>
    <property type="project" value="UniProtKB-EC"/>
</dbReference>
<keyword evidence="8" id="KW-1185">Reference proteome</keyword>